<feature type="transmembrane region" description="Helical" evidence="7">
    <location>
        <begin position="332"/>
        <end position="350"/>
    </location>
</feature>
<feature type="transmembrane region" description="Helical" evidence="7">
    <location>
        <begin position="215"/>
        <end position="232"/>
    </location>
</feature>
<feature type="transmembrane region" description="Helical" evidence="7">
    <location>
        <begin position="162"/>
        <end position="182"/>
    </location>
</feature>
<evidence type="ECO:0000256" key="2">
    <source>
        <dbReference type="ARBA" id="ARBA00022475"/>
    </source>
</evidence>
<dbReference type="GO" id="GO:0044038">
    <property type="term" value="P:cell wall macromolecule biosynthetic process"/>
    <property type="evidence" value="ECO:0007669"/>
    <property type="project" value="TreeGrafter"/>
</dbReference>
<dbReference type="Pfam" id="PF00953">
    <property type="entry name" value="Glycos_transf_4"/>
    <property type="match status" value="1"/>
</dbReference>
<dbReference type="PROSITE" id="PS01347">
    <property type="entry name" value="MRAY_1"/>
    <property type="match status" value="1"/>
</dbReference>
<dbReference type="GO" id="GO:0016780">
    <property type="term" value="F:phosphotransferase activity, for other substituted phosphate groups"/>
    <property type="evidence" value="ECO:0007669"/>
    <property type="project" value="InterPro"/>
</dbReference>
<keyword evidence="3 8" id="KW-0808">Transferase</keyword>
<evidence type="ECO:0000256" key="5">
    <source>
        <dbReference type="ARBA" id="ARBA00022989"/>
    </source>
</evidence>
<dbReference type="InterPro" id="IPR018480">
    <property type="entry name" value="PNAcMuramoyl-5peptid_Trfase_CS"/>
</dbReference>
<keyword evidence="2" id="KW-1003">Cell membrane</keyword>
<evidence type="ECO:0000313" key="9">
    <source>
        <dbReference type="Proteomes" id="UP000249782"/>
    </source>
</evidence>
<reference evidence="8 9" key="1">
    <citation type="submission" date="2018-06" db="EMBL/GenBank/DDBJ databases">
        <title>Draft genome sequence of hyperthermophilic methanogen Methanothermobacter tenebrarum sp. MCM-B 1447.</title>
        <authorList>
            <person name="Pore S.D."/>
            <person name="Dagar S."/>
            <person name="Dhakephalkar P.K."/>
        </authorList>
    </citation>
    <scope>NUCLEOTIDE SEQUENCE [LARGE SCALE GENOMIC DNA]</scope>
    <source>
        <strain evidence="8 9">MCM B 1447</strain>
    </source>
</reference>
<comment type="subcellular location">
    <subcellularLocation>
        <location evidence="1">Cell membrane</location>
        <topology evidence="1">Multi-pass membrane protein</topology>
    </subcellularLocation>
</comment>
<name>A0A328PBD2_9EURY</name>
<organism evidence="8 9">
    <name type="scientific">Methanothermobacter tenebrarum</name>
    <dbReference type="NCBI Taxonomy" id="680118"/>
    <lineage>
        <taxon>Archaea</taxon>
        <taxon>Methanobacteriati</taxon>
        <taxon>Methanobacteriota</taxon>
        <taxon>Methanomada group</taxon>
        <taxon>Methanobacteria</taxon>
        <taxon>Methanobacteriales</taxon>
        <taxon>Methanobacteriaceae</taxon>
        <taxon>Methanothermobacter</taxon>
    </lineage>
</organism>
<dbReference type="OrthoDB" id="34534at2157"/>
<dbReference type="PANTHER" id="PTHR22926">
    <property type="entry name" value="PHOSPHO-N-ACETYLMURAMOYL-PENTAPEPTIDE-TRANSFERASE"/>
    <property type="match status" value="1"/>
</dbReference>
<evidence type="ECO:0000256" key="1">
    <source>
        <dbReference type="ARBA" id="ARBA00004651"/>
    </source>
</evidence>
<keyword evidence="5 7" id="KW-1133">Transmembrane helix</keyword>
<feature type="transmembrane region" description="Helical" evidence="7">
    <location>
        <begin position="6"/>
        <end position="27"/>
    </location>
</feature>
<dbReference type="GO" id="GO:0005886">
    <property type="term" value="C:plasma membrane"/>
    <property type="evidence" value="ECO:0007669"/>
    <property type="project" value="UniProtKB-SubCell"/>
</dbReference>
<dbReference type="EMBL" id="QLOE01000005">
    <property type="protein sequence ID" value="RAO78980.1"/>
    <property type="molecule type" value="Genomic_DNA"/>
</dbReference>
<dbReference type="InterPro" id="IPR000715">
    <property type="entry name" value="Glycosyl_transferase_4"/>
</dbReference>
<evidence type="ECO:0000256" key="6">
    <source>
        <dbReference type="ARBA" id="ARBA00023136"/>
    </source>
</evidence>
<evidence type="ECO:0000313" key="8">
    <source>
        <dbReference type="EMBL" id="RAO78980.1"/>
    </source>
</evidence>
<keyword evidence="6 7" id="KW-0472">Membrane</keyword>
<dbReference type="PANTHER" id="PTHR22926:SF3">
    <property type="entry name" value="UNDECAPRENYL-PHOSPHATE ALPHA-N-ACETYLGLUCOSAMINYL 1-PHOSPHATE TRANSFERASE"/>
    <property type="match status" value="1"/>
</dbReference>
<dbReference type="GO" id="GO:0071555">
    <property type="term" value="P:cell wall organization"/>
    <property type="evidence" value="ECO:0007669"/>
    <property type="project" value="TreeGrafter"/>
</dbReference>
<gene>
    <name evidence="8" type="ORF">DPC56_04900</name>
</gene>
<evidence type="ECO:0000256" key="7">
    <source>
        <dbReference type="SAM" id="Phobius"/>
    </source>
</evidence>
<dbReference type="AlphaFoldDB" id="A0A328PBD2"/>
<feature type="transmembrane region" description="Helical" evidence="7">
    <location>
        <begin position="188"/>
        <end position="208"/>
    </location>
</feature>
<dbReference type="Proteomes" id="UP000249782">
    <property type="component" value="Unassembled WGS sequence"/>
</dbReference>
<feature type="transmembrane region" description="Helical" evidence="7">
    <location>
        <begin position="48"/>
        <end position="66"/>
    </location>
</feature>
<comment type="caution">
    <text evidence="8">The sequence shown here is derived from an EMBL/GenBank/DDBJ whole genome shotgun (WGS) entry which is preliminary data.</text>
</comment>
<protein>
    <submittedName>
        <fullName evidence="8">Phospho-N-acetylmuramoyl-pentapeptide-transferase</fullName>
    </submittedName>
</protein>
<feature type="transmembrane region" description="Helical" evidence="7">
    <location>
        <begin position="285"/>
        <end position="305"/>
    </location>
</feature>
<feature type="transmembrane region" description="Helical" evidence="7">
    <location>
        <begin position="238"/>
        <end position="255"/>
    </location>
</feature>
<keyword evidence="9" id="KW-1185">Reference proteome</keyword>
<feature type="transmembrane region" description="Helical" evidence="7">
    <location>
        <begin position="262"/>
        <end position="279"/>
    </location>
</feature>
<sequence length="357" mass="38481">MSPKLMETFIATIILSIIFTFFVKKALKEAQITDKPIVTEHKHKTGTPTMGGLGMLLAIISITIPLKDNLNLIITTLIIVVSAIIGLLDDLLGLRTKEVQKIIKNISNRPVEIGQLILKPGEEARVATPKAKADFRRLQGKNLISVVGEAPIKYEIRERDKIIIQSLPGILLVLSGAVTSLGGFHLGIFMIPIVVFGMIGAINAVNLIDGMDGMAAGIMAIASTSCAIFLYLDSRPMEAVPFIVLAGSSLGFLVFNRHPASIFMGDTGSFALGGGYAAAVILTDIVYFGVLALTVPIVSVIISLLHRAHIIRLPVEPLHHTLHYKGLSEKNIVSLYWLATLIICAVGLYFRGMLPTG</sequence>
<dbReference type="PROSITE" id="PS01348">
    <property type="entry name" value="MRAY_2"/>
    <property type="match status" value="1"/>
</dbReference>
<proteinExistence type="predicted"/>
<accession>A0A328PBD2</accession>
<dbReference type="RefSeq" id="WP_112093958.1">
    <property type="nucleotide sequence ID" value="NZ_QLOE01000005.1"/>
</dbReference>
<evidence type="ECO:0000256" key="4">
    <source>
        <dbReference type="ARBA" id="ARBA00022692"/>
    </source>
</evidence>
<feature type="transmembrane region" description="Helical" evidence="7">
    <location>
        <begin position="72"/>
        <end position="94"/>
    </location>
</feature>
<keyword evidence="4 7" id="KW-0812">Transmembrane</keyword>
<evidence type="ECO:0000256" key="3">
    <source>
        <dbReference type="ARBA" id="ARBA00022679"/>
    </source>
</evidence>